<dbReference type="STRING" id="530584.SAMN05421630_101963"/>
<dbReference type="PROSITE" id="PS51257">
    <property type="entry name" value="PROKAR_LIPOPROTEIN"/>
    <property type="match status" value="1"/>
</dbReference>
<keyword evidence="5" id="KW-1185">Reference proteome</keyword>
<organism evidence="4 5">
    <name type="scientific">Prauserella marina</name>
    <dbReference type="NCBI Taxonomy" id="530584"/>
    <lineage>
        <taxon>Bacteria</taxon>
        <taxon>Bacillati</taxon>
        <taxon>Actinomycetota</taxon>
        <taxon>Actinomycetes</taxon>
        <taxon>Pseudonocardiales</taxon>
        <taxon>Pseudonocardiaceae</taxon>
        <taxon>Prauserella</taxon>
    </lineage>
</organism>
<dbReference type="Gene3D" id="2.130.10.10">
    <property type="entry name" value="YVTN repeat-like/Quinoprotein amine dehydrogenase"/>
    <property type="match status" value="1"/>
</dbReference>
<reference evidence="4 5" key="1">
    <citation type="submission" date="2016-10" db="EMBL/GenBank/DDBJ databases">
        <authorList>
            <person name="de Groot N.N."/>
        </authorList>
    </citation>
    <scope>NUCLEOTIDE SEQUENCE [LARGE SCALE GENOMIC DNA]</scope>
    <source>
        <strain evidence="4 5">CGMCC 4.5506</strain>
    </source>
</reference>
<evidence type="ECO:0000256" key="1">
    <source>
        <dbReference type="SAM" id="MobiDB-lite"/>
    </source>
</evidence>
<evidence type="ECO:0000313" key="4">
    <source>
        <dbReference type="EMBL" id="SDC24576.1"/>
    </source>
</evidence>
<feature type="chain" id="PRO_5043467124" evidence="2">
    <location>
        <begin position="21"/>
        <end position="415"/>
    </location>
</feature>
<dbReference type="Proteomes" id="UP000199494">
    <property type="component" value="Unassembled WGS sequence"/>
</dbReference>
<evidence type="ECO:0000256" key="2">
    <source>
        <dbReference type="SAM" id="SignalP"/>
    </source>
</evidence>
<dbReference type="InterPro" id="IPR015943">
    <property type="entry name" value="WD40/YVTN_repeat-like_dom_sf"/>
</dbReference>
<dbReference type="Pfam" id="PF13360">
    <property type="entry name" value="PQQ_2"/>
    <property type="match status" value="1"/>
</dbReference>
<gene>
    <name evidence="4" type="ORF">SAMN05421630_101963</name>
</gene>
<feature type="compositionally biased region" description="Pro residues" evidence="1">
    <location>
        <begin position="32"/>
        <end position="50"/>
    </location>
</feature>
<feature type="region of interest" description="Disordered" evidence="1">
    <location>
        <begin position="30"/>
        <end position="66"/>
    </location>
</feature>
<keyword evidence="2" id="KW-0732">Signal</keyword>
<dbReference type="AlphaFoldDB" id="A0A222VPE1"/>
<evidence type="ECO:0000313" key="5">
    <source>
        <dbReference type="Proteomes" id="UP000199494"/>
    </source>
</evidence>
<proteinExistence type="predicted"/>
<name>A0A222VPE1_9PSEU</name>
<protein>
    <submittedName>
        <fullName evidence="4">Outer membrane protein assembly factor BamB, contains PQQ-like beta-propeller repeat</fullName>
    </submittedName>
</protein>
<accession>A0A222VPE1</accession>
<dbReference type="RefSeq" id="WP_091797508.1">
    <property type="nucleotide sequence ID" value="NZ_CP016353.1"/>
</dbReference>
<dbReference type="InterPro" id="IPR011047">
    <property type="entry name" value="Quinoprotein_ADH-like_sf"/>
</dbReference>
<feature type="signal peptide" evidence="2">
    <location>
        <begin position="1"/>
        <end position="20"/>
    </location>
</feature>
<evidence type="ECO:0000259" key="3">
    <source>
        <dbReference type="Pfam" id="PF13360"/>
    </source>
</evidence>
<dbReference type="SUPFAM" id="SSF50998">
    <property type="entry name" value="Quinoprotein alcohol dehydrogenase-like"/>
    <property type="match status" value="1"/>
</dbReference>
<dbReference type="OrthoDB" id="3422572at2"/>
<feature type="region of interest" description="Disordered" evidence="1">
    <location>
        <begin position="392"/>
        <end position="415"/>
    </location>
</feature>
<feature type="domain" description="Pyrrolo-quinoline quinone repeat" evidence="3">
    <location>
        <begin position="219"/>
        <end position="372"/>
    </location>
</feature>
<dbReference type="InterPro" id="IPR002372">
    <property type="entry name" value="PQQ_rpt_dom"/>
</dbReference>
<dbReference type="KEGG" id="pmad:BAY61_12905"/>
<dbReference type="EMBL" id="FMZE01000001">
    <property type="protein sequence ID" value="SDC24576.1"/>
    <property type="molecule type" value="Genomic_DNA"/>
</dbReference>
<sequence length="415" mass="42810">MRHRGTWHAVAVAAATIVLAACGGQEKGDLPAPAPVTLPTAAEPPSPRAPDGPDNERPRWTAPFDDVPRTAGETFIGLGFPADDNADLSISGVSPEGETRWAVRTNPSCVGYGVTDVVGTPAAVILASDADARDGTLATRITANAYDVRDGRRLWGPSPVPGSLLGPGLIFGTATPSVVGGSQGERVMLAARSGQPVRPPAEDARPLYEHHGTGLFGSEGAVTAVDTAAGSVSWNSDRIPAPPGFGTGPRHVELLDSIPASSANVVALRWTHPDERSASTALHDLGTGRLIADLGDQAEPRTSVDHQAGAVVVSGLDQYRTIRAFDIGTGAELWRDDDAKPLEITLVHDGTAHGTRSGRSVTIDVRTGNTLASGDWPVPVAAAADVLIAPLPPRPEAGPSGRTAGEGPDYIAYGK</sequence>